<keyword evidence="2" id="KW-1185">Reference proteome</keyword>
<name>A0ACC2L2A2_PERAE</name>
<accession>A0ACC2L2A2</accession>
<evidence type="ECO:0000313" key="2">
    <source>
        <dbReference type="Proteomes" id="UP001234297"/>
    </source>
</evidence>
<dbReference type="Proteomes" id="UP001234297">
    <property type="component" value="Chromosome 6"/>
</dbReference>
<sequence length="92" mass="10405">MKKGQEIEKFKVKFDAPTITQEDDVNETMEAIMEEEGKVDIEKMDPTLAFCSSSLSHSQSKDTIVTHSSSFFLINSGCLVVPIYRQQTQDNK</sequence>
<dbReference type="EMBL" id="CM056814">
    <property type="protein sequence ID" value="KAJ8627502.1"/>
    <property type="molecule type" value="Genomic_DNA"/>
</dbReference>
<comment type="caution">
    <text evidence="1">The sequence shown here is derived from an EMBL/GenBank/DDBJ whole genome shotgun (WGS) entry which is preliminary data.</text>
</comment>
<gene>
    <name evidence="1" type="ORF">MRB53_020809</name>
</gene>
<protein>
    <submittedName>
        <fullName evidence="1">Uncharacterized protein</fullName>
    </submittedName>
</protein>
<proteinExistence type="predicted"/>
<reference evidence="1 2" key="1">
    <citation type="journal article" date="2022" name="Hortic Res">
        <title>A haplotype resolved chromosomal level avocado genome allows analysis of novel avocado genes.</title>
        <authorList>
            <person name="Nath O."/>
            <person name="Fletcher S.J."/>
            <person name="Hayward A."/>
            <person name="Shaw L.M."/>
            <person name="Masouleh A.K."/>
            <person name="Furtado A."/>
            <person name="Henry R.J."/>
            <person name="Mitter N."/>
        </authorList>
    </citation>
    <scope>NUCLEOTIDE SEQUENCE [LARGE SCALE GENOMIC DNA]</scope>
    <source>
        <strain evidence="2">cv. Hass</strain>
    </source>
</reference>
<evidence type="ECO:0000313" key="1">
    <source>
        <dbReference type="EMBL" id="KAJ8627502.1"/>
    </source>
</evidence>
<organism evidence="1 2">
    <name type="scientific">Persea americana</name>
    <name type="common">Avocado</name>
    <dbReference type="NCBI Taxonomy" id="3435"/>
    <lineage>
        <taxon>Eukaryota</taxon>
        <taxon>Viridiplantae</taxon>
        <taxon>Streptophyta</taxon>
        <taxon>Embryophyta</taxon>
        <taxon>Tracheophyta</taxon>
        <taxon>Spermatophyta</taxon>
        <taxon>Magnoliopsida</taxon>
        <taxon>Magnoliidae</taxon>
        <taxon>Laurales</taxon>
        <taxon>Lauraceae</taxon>
        <taxon>Persea</taxon>
    </lineage>
</organism>